<evidence type="ECO:0000256" key="1">
    <source>
        <dbReference type="ARBA" id="ARBA00005417"/>
    </source>
</evidence>
<dbReference type="PANTHER" id="PTHR19211:SF14">
    <property type="entry name" value="ATP-BINDING CASSETTE SUB-FAMILY F MEMBER 1"/>
    <property type="match status" value="1"/>
</dbReference>
<protein>
    <submittedName>
        <fullName evidence="7">ABC-F family ATP-binding cassette domain-containing protein</fullName>
    </submittedName>
</protein>
<keyword evidence="2" id="KW-0677">Repeat</keyword>
<dbReference type="EMBL" id="JAZHYN010000002">
    <property type="protein sequence ID" value="MEF3365124.1"/>
    <property type="molecule type" value="Genomic_DNA"/>
</dbReference>
<accession>A0ABU7XD92</accession>
<dbReference type="InterPro" id="IPR003439">
    <property type="entry name" value="ABC_transporter-like_ATP-bd"/>
</dbReference>
<dbReference type="InterPro" id="IPR032524">
    <property type="entry name" value="ABC_tran_C"/>
</dbReference>
<dbReference type="PROSITE" id="PS50893">
    <property type="entry name" value="ABC_TRANSPORTER_2"/>
    <property type="match status" value="2"/>
</dbReference>
<keyword evidence="4 7" id="KW-0067">ATP-binding</keyword>
<feature type="region of interest" description="Disordered" evidence="5">
    <location>
        <begin position="524"/>
        <end position="551"/>
    </location>
</feature>
<dbReference type="PANTHER" id="PTHR19211">
    <property type="entry name" value="ATP-BINDING TRANSPORT PROTEIN-RELATED"/>
    <property type="match status" value="1"/>
</dbReference>
<evidence type="ECO:0000256" key="3">
    <source>
        <dbReference type="ARBA" id="ARBA00022741"/>
    </source>
</evidence>
<dbReference type="InterPro" id="IPR037118">
    <property type="entry name" value="Val-tRNA_synth_C_sf"/>
</dbReference>
<dbReference type="Gene3D" id="3.40.50.300">
    <property type="entry name" value="P-loop containing nucleotide triphosphate hydrolases"/>
    <property type="match status" value="2"/>
</dbReference>
<organism evidence="7 8">
    <name type="scientific">Methylocystis borbori</name>
    <dbReference type="NCBI Taxonomy" id="3118750"/>
    <lineage>
        <taxon>Bacteria</taxon>
        <taxon>Pseudomonadati</taxon>
        <taxon>Pseudomonadota</taxon>
        <taxon>Alphaproteobacteria</taxon>
        <taxon>Hyphomicrobiales</taxon>
        <taxon>Methylocystaceae</taxon>
        <taxon>Methylocystis</taxon>
    </lineage>
</organism>
<dbReference type="InterPro" id="IPR032781">
    <property type="entry name" value="ABC_tran_Xtn"/>
</dbReference>
<dbReference type="Pfam" id="PF12848">
    <property type="entry name" value="ABC_tran_Xtn"/>
    <property type="match status" value="1"/>
</dbReference>
<evidence type="ECO:0000256" key="4">
    <source>
        <dbReference type="ARBA" id="ARBA00022840"/>
    </source>
</evidence>
<feature type="compositionally biased region" description="Basic and acidic residues" evidence="5">
    <location>
        <begin position="537"/>
        <end position="551"/>
    </location>
</feature>
<dbReference type="PROSITE" id="PS00211">
    <property type="entry name" value="ABC_TRANSPORTER_1"/>
    <property type="match status" value="2"/>
</dbReference>
<evidence type="ECO:0000256" key="5">
    <source>
        <dbReference type="SAM" id="MobiDB-lite"/>
    </source>
</evidence>
<dbReference type="Pfam" id="PF00005">
    <property type="entry name" value="ABC_tran"/>
    <property type="match status" value="2"/>
</dbReference>
<evidence type="ECO:0000256" key="2">
    <source>
        <dbReference type="ARBA" id="ARBA00022737"/>
    </source>
</evidence>
<feature type="domain" description="ABC transporter" evidence="6">
    <location>
        <begin position="311"/>
        <end position="525"/>
    </location>
</feature>
<evidence type="ECO:0000259" key="6">
    <source>
        <dbReference type="PROSITE" id="PS50893"/>
    </source>
</evidence>
<evidence type="ECO:0000313" key="7">
    <source>
        <dbReference type="EMBL" id="MEF3365124.1"/>
    </source>
</evidence>
<keyword evidence="8" id="KW-1185">Reference proteome</keyword>
<dbReference type="CDD" id="cd03221">
    <property type="entry name" value="ABCF_EF-3"/>
    <property type="match status" value="2"/>
</dbReference>
<sequence>MLTINDLVFRLGNRLLFDHAGVFVPTRARAGFVGRNGAGKTTLFRLIDGEIAPESGTISLPARTRLGRVEQEAPGGPTTLIDFVLAADLERAELVARAGAAMDPHDIAEIQTRLADIDAHSAPARAAAILHGLGFDAEAQLRPLSEFSGGWRMRVALAAVLFSEPDLLLLDEPTNYLDLEGTLWLVDYLARYPASVVVISHDRDLLDAVATHILHLENGKLSLYKGDYSSFEKQRREAQLLAAKGAKKQEAQRAHLQAFVDRFRAKATKARQAQSRLKLLAKMQPIAAIVDDAVLPIHLPSPEKPLSPPIIALEKASVGYGDRVVLSRLSLSLSNDDRIGLLGANGNGKSTFAKLLAGRLSACAGEVVRAPKLEAGFFAQHQIDDLNEQDTPYAIFARLMPEATEAKARARAAQTGFSGARADTKVANLSGGEKARLLLGVASFNAPHLLILDEPTNHLDIDSRAALIEAINDYEGAVVLVSHDRYLLEACADRLWLVDDGTVRAFDGDMDDYARLVLSKRRPEEVKRAPSAPAPEAPKRRDAGQTRRKLAAAEEKMEKFTQLLARVDAALAAPDAFSRNPQEAARLAAQREELAHALAAAEEQWLELAAEAEGAGR</sequence>
<dbReference type="RefSeq" id="WP_332080027.1">
    <property type="nucleotide sequence ID" value="NZ_JAZHYN010000002.1"/>
</dbReference>
<proteinExistence type="inferred from homology"/>
<comment type="similarity">
    <text evidence="1">Belongs to the ABC transporter superfamily.</text>
</comment>
<dbReference type="InterPro" id="IPR050611">
    <property type="entry name" value="ABCF"/>
</dbReference>
<dbReference type="Gene3D" id="1.10.287.380">
    <property type="entry name" value="Valyl-tRNA synthetase, C-terminal domain"/>
    <property type="match status" value="1"/>
</dbReference>
<dbReference type="Pfam" id="PF16326">
    <property type="entry name" value="ABC_tran_CTD"/>
    <property type="match status" value="1"/>
</dbReference>
<dbReference type="InterPro" id="IPR017871">
    <property type="entry name" value="ABC_transporter-like_CS"/>
</dbReference>
<dbReference type="Proteomes" id="UP001350748">
    <property type="component" value="Unassembled WGS sequence"/>
</dbReference>
<gene>
    <name evidence="7" type="ORF">V3H18_01105</name>
</gene>
<reference evidence="7 8" key="1">
    <citation type="submission" date="2024-02" db="EMBL/GenBank/DDBJ databases">
        <authorList>
            <person name="Grouzdev D."/>
        </authorList>
    </citation>
    <scope>NUCLEOTIDE SEQUENCE [LARGE SCALE GENOMIC DNA]</scope>
    <source>
        <strain evidence="7 8">9N</strain>
    </source>
</reference>
<dbReference type="GO" id="GO:0005524">
    <property type="term" value="F:ATP binding"/>
    <property type="evidence" value="ECO:0007669"/>
    <property type="project" value="UniProtKB-KW"/>
</dbReference>
<dbReference type="SUPFAM" id="SSF52540">
    <property type="entry name" value="P-loop containing nucleoside triphosphate hydrolases"/>
    <property type="match status" value="2"/>
</dbReference>
<feature type="domain" description="ABC transporter" evidence="6">
    <location>
        <begin position="2"/>
        <end position="243"/>
    </location>
</feature>
<dbReference type="SMART" id="SM00382">
    <property type="entry name" value="AAA"/>
    <property type="match status" value="2"/>
</dbReference>
<dbReference type="InterPro" id="IPR027417">
    <property type="entry name" value="P-loop_NTPase"/>
</dbReference>
<name>A0ABU7XD92_9HYPH</name>
<evidence type="ECO:0000313" key="8">
    <source>
        <dbReference type="Proteomes" id="UP001350748"/>
    </source>
</evidence>
<keyword evidence="3" id="KW-0547">Nucleotide-binding</keyword>
<comment type="caution">
    <text evidence="7">The sequence shown here is derived from an EMBL/GenBank/DDBJ whole genome shotgun (WGS) entry which is preliminary data.</text>
</comment>
<dbReference type="InterPro" id="IPR003593">
    <property type="entry name" value="AAA+_ATPase"/>
</dbReference>